<proteinExistence type="predicted"/>
<comment type="caution">
    <text evidence="2">The sequence shown here is derived from an EMBL/GenBank/DDBJ whole genome shotgun (WGS) entry which is preliminary data.</text>
</comment>
<keyword evidence="1" id="KW-0812">Transmembrane</keyword>
<keyword evidence="1" id="KW-1133">Transmembrane helix</keyword>
<evidence type="ECO:0000313" key="3">
    <source>
        <dbReference type="Proteomes" id="UP001186944"/>
    </source>
</evidence>
<feature type="transmembrane region" description="Helical" evidence="1">
    <location>
        <begin position="64"/>
        <end position="84"/>
    </location>
</feature>
<name>A0AA88XVR0_PINIB</name>
<dbReference type="AlphaFoldDB" id="A0AA88XVR0"/>
<protein>
    <submittedName>
        <fullName evidence="2">Uncharacterized protein</fullName>
    </submittedName>
</protein>
<evidence type="ECO:0000313" key="2">
    <source>
        <dbReference type="EMBL" id="KAK3092752.1"/>
    </source>
</evidence>
<evidence type="ECO:0000256" key="1">
    <source>
        <dbReference type="SAM" id="Phobius"/>
    </source>
</evidence>
<dbReference type="EMBL" id="VSWD01000009">
    <property type="protein sequence ID" value="KAK3092752.1"/>
    <property type="molecule type" value="Genomic_DNA"/>
</dbReference>
<accession>A0AA88XVR0</accession>
<dbReference type="Proteomes" id="UP001186944">
    <property type="component" value="Unassembled WGS sequence"/>
</dbReference>
<gene>
    <name evidence="2" type="ORF">FSP39_006878</name>
</gene>
<sequence length="177" mass="18987">MIVMSIYLKIALGLLIAAFVCQLIGFAAPYWNSYSYSSLGLWQACNQVQCYEYHASAKISAVRAFEVIGFIILAVVLLLLLIYICKDANPILILISLILCFVAAGCILLGVIIWAAGGYGSGLSWAFVLCIIAGILALIAGILLIPERRSRVIIVRGGGGGTVQTRTTTTTVTVSRR</sequence>
<feature type="transmembrane region" description="Helical" evidence="1">
    <location>
        <begin position="91"/>
        <end position="117"/>
    </location>
</feature>
<keyword evidence="3" id="KW-1185">Reference proteome</keyword>
<feature type="transmembrane region" description="Helical" evidence="1">
    <location>
        <begin position="123"/>
        <end position="145"/>
    </location>
</feature>
<reference evidence="2" key="1">
    <citation type="submission" date="2019-08" db="EMBL/GenBank/DDBJ databases">
        <title>The improved chromosome-level genome for the pearl oyster Pinctada fucata martensii using PacBio sequencing and Hi-C.</title>
        <authorList>
            <person name="Zheng Z."/>
        </authorList>
    </citation>
    <scope>NUCLEOTIDE SEQUENCE</scope>
    <source>
        <strain evidence="2">ZZ-2019</strain>
        <tissue evidence="2">Adductor muscle</tissue>
    </source>
</reference>
<organism evidence="2 3">
    <name type="scientific">Pinctada imbricata</name>
    <name type="common">Atlantic pearl-oyster</name>
    <name type="synonym">Pinctada martensii</name>
    <dbReference type="NCBI Taxonomy" id="66713"/>
    <lineage>
        <taxon>Eukaryota</taxon>
        <taxon>Metazoa</taxon>
        <taxon>Spiralia</taxon>
        <taxon>Lophotrochozoa</taxon>
        <taxon>Mollusca</taxon>
        <taxon>Bivalvia</taxon>
        <taxon>Autobranchia</taxon>
        <taxon>Pteriomorphia</taxon>
        <taxon>Pterioida</taxon>
        <taxon>Pterioidea</taxon>
        <taxon>Pteriidae</taxon>
        <taxon>Pinctada</taxon>
    </lineage>
</organism>
<dbReference type="Gene3D" id="1.20.140.150">
    <property type="match status" value="1"/>
</dbReference>
<keyword evidence="1" id="KW-0472">Membrane</keyword>